<evidence type="ECO:0000313" key="2">
    <source>
        <dbReference type="EMBL" id="CAK1602571.1"/>
    </source>
</evidence>
<dbReference type="GO" id="GO:0016035">
    <property type="term" value="C:zeta DNA polymerase complex"/>
    <property type="evidence" value="ECO:0007669"/>
    <property type="project" value="TreeGrafter"/>
</dbReference>
<dbReference type="SUPFAM" id="SSF56019">
    <property type="entry name" value="The spindle assembly checkpoint protein mad2"/>
    <property type="match status" value="1"/>
</dbReference>
<dbReference type="PROSITE" id="PS50815">
    <property type="entry name" value="HORMA"/>
    <property type="match status" value="1"/>
</dbReference>
<protein>
    <recommendedName>
        <fullName evidence="1">HORMA domain-containing protein</fullName>
    </recommendedName>
</protein>
<name>A0AAV1M4K2_9NEOP</name>
<accession>A0AAV1M4K2</accession>
<keyword evidence="3" id="KW-1185">Reference proteome</keyword>
<dbReference type="Gene3D" id="3.30.900.10">
    <property type="entry name" value="HORMA domain"/>
    <property type="match status" value="1"/>
</dbReference>
<reference evidence="2 3" key="1">
    <citation type="submission" date="2023-11" db="EMBL/GenBank/DDBJ databases">
        <authorList>
            <person name="Hedman E."/>
            <person name="Englund M."/>
            <person name="Stromberg M."/>
            <person name="Nyberg Akerstrom W."/>
            <person name="Nylinder S."/>
            <person name="Jareborg N."/>
            <person name="Kallberg Y."/>
            <person name="Kronander E."/>
        </authorList>
    </citation>
    <scope>NUCLEOTIDE SEQUENCE [LARGE SCALE GENOMIC DNA]</scope>
</reference>
<dbReference type="InterPro" id="IPR003511">
    <property type="entry name" value="HORMA_dom"/>
</dbReference>
<sequence>MDNCFIDVTVEFLAVAFHNILYYVSVYPATIFEMRKKYSIVVYRSKHPEVNQYIDLCLKSVAECLKNGTLKRVEFAVTNEDYTPLVKFVFDFDKNAVYDENADAYLVQAEQNLRAFSLNLSTISNKLQNLPENKSFTVFLHTNESTAVSIASNPDLEDFPLVEIEDKVDELEKILPLRRFILRGYSIDAYVELK</sequence>
<dbReference type="PANTHER" id="PTHR11842">
    <property type="entry name" value="MITOTIC SPINDLE ASSEMBLY CHECKPOINT PROTEIN MAD2"/>
    <property type="match status" value="1"/>
</dbReference>
<dbReference type="AlphaFoldDB" id="A0AAV1M4K2"/>
<comment type="caution">
    <text evidence="2">The sequence shown here is derived from an EMBL/GenBank/DDBJ whole genome shotgun (WGS) entry which is preliminary data.</text>
</comment>
<evidence type="ECO:0000259" key="1">
    <source>
        <dbReference type="PROSITE" id="PS50815"/>
    </source>
</evidence>
<proteinExistence type="predicted"/>
<dbReference type="InterPro" id="IPR045091">
    <property type="entry name" value="Mad2-like"/>
</dbReference>
<dbReference type="Pfam" id="PF02301">
    <property type="entry name" value="HORMA"/>
    <property type="match status" value="1"/>
</dbReference>
<feature type="domain" description="HORMA" evidence="1">
    <location>
        <begin position="3"/>
        <end position="191"/>
    </location>
</feature>
<dbReference type="InterPro" id="IPR036570">
    <property type="entry name" value="HORMA_dom_sf"/>
</dbReference>
<evidence type="ECO:0000313" key="3">
    <source>
        <dbReference type="Proteomes" id="UP001314205"/>
    </source>
</evidence>
<dbReference type="EMBL" id="CAVLGL010000137">
    <property type="protein sequence ID" value="CAK1602571.1"/>
    <property type="molecule type" value="Genomic_DNA"/>
</dbReference>
<gene>
    <name evidence="2" type="ORF">PARMNEM_LOCUS21057</name>
</gene>
<dbReference type="Proteomes" id="UP001314205">
    <property type="component" value="Unassembled WGS sequence"/>
</dbReference>
<dbReference type="PANTHER" id="PTHR11842:SF10">
    <property type="entry name" value="MITOTIC SPINDLE ASSEMBLY CHECKPOINT PROTEIN MAD2B"/>
    <property type="match status" value="1"/>
</dbReference>
<organism evidence="2 3">
    <name type="scientific">Parnassius mnemosyne</name>
    <name type="common">clouded apollo</name>
    <dbReference type="NCBI Taxonomy" id="213953"/>
    <lineage>
        <taxon>Eukaryota</taxon>
        <taxon>Metazoa</taxon>
        <taxon>Ecdysozoa</taxon>
        <taxon>Arthropoda</taxon>
        <taxon>Hexapoda</taxon>
        <taxon>Insecta</taxon>
        <taxon>Pterygota</taxon>
        <taxon>Neoptera</taxon>
        <taxon>Endopterygota</taxon>
        <taxon>Lepidoptera</taxon>
        <taxon>Glossata</taxon>
        <taxon>Ditrysia</taxon>
        <taxon>Papilionoidea</taxon>
        <taxon>Papilionidae</taxon>
        <taxon>Parnassiinae</taxon>
        <taxon>Parnassini</taxon>
        <taxon>Parnassius</taxon>
        <taxon>Driopa</taxon>
    </lineage>
</organism>